<keyword evidence="7" id="KW-0479">Metal-binding</keyword>
<evidence type="ECO:0000256" key="4">
    <source>
        <dbReference type="ARBA" id="ARBA00012045"/>
    </source>
</evidence>
<dbReference type="PANTHER" id="PTHR42944">
    <property type="entry name" value="ADENINE DNA GLYCOSYLASE"/>
    <property type="match status" value="1"/>
</dbReference>
<dbReference type="AlphaFoldDB" id="A0A916JR44"/>
<evidence type="ECO:0000256" key="11">
    <source>
        <dbReference type="ARBA" id="ARBA00023014"/>
    </source>
</evidence>
<dbReference type="GO" id="GO:0032357">
    <property type="term" value="F:oxidized purine DNA binding"/>
    <property type="evidence" value="ECO:0007669"/>
    <property type="project" value="TreeGrafter"/>
</dbReference>
<evidence type="ECO:0000256" key="8">
    <source>
        <dbReference type="ARBA" id="ARBA00022763"/>
    </source>
</evidence>
<dbReference type="FunFam" id="1.10.340.30:FF:000002">
    <property type="entry name" value="Adenine DNA glycosylase"/>
    <property type="match status" value="1"/>
</dbReference>
<dbReference type="CDD" id="cd00056">
    <property type="entry name" value="ENDO3c"/>
    <property type="match status" value="1"/>
</dbReference>
<dbReference type="InterPro" id="IPR015797">
    <property type="entry name" value="NUDIX_hydrolase-like_dom_sf"/>
</dbReference>
<evidence type="ECO:0000259" key="15">
    <source>
        <dbReference type="SMART" id="SM00478"/>
    </source>
</evidence>
<dbReference type="SUPFAM" id="SSF55811">
    <property type="entry name" value="Nudix"/>
    <property type="match status" value="1"/>
</dbReference>
<dbReference type="Pfam" id="PF00633">
    <property type="entry name" value="HHH"/>
    <property type="match status" value="1"/>
</dbReference>
<dbReference type="Proteomes" id="UP000693996">
    <property type="component" value="Chromosome"/>
</dbReference>
<dbReference type="GO" id="GO:0006284">
    <property type="term" value="P:base-excision repair"/>
    <property type="evidence" value="ECO:0007669"/>
    <property type="project" value="UniProtKB-UniRule"/>
</dbReference>
<gene>
    <name evidence="16" type="primary">mutY</name>
    <name evidence="16" type="ORF">MYVALT_G_01140</name>
</gene>
<accession>A0A916JR44</accession>
<keyword evidence="6" id="KW-0004">4Fe-4S</keyword>
<dbReference type="GO" id="GO:0034039">
    <property type="term" value="F:8-oxo-7,8-dihydroguanine DNA N-glycosylase activity"/>
    <property type="evidence" value="ECO:0007669"/>
    <property type="project" value="TreeGrafter"/>
</dbReference>
<keyword evidence="17" id="KW-1185">Reference proteome</keyword>
<dbReference type="KEGG" id="vtr:MYVALT_G_01140"/>
<evidence type="ECO:0000313" key="16">
    <source>
        <dbReference type="EMBL" id="CAG7596753.1"/>
    </source>
</evidence>
<dbReference type="SUPFAM" id="SSF48150">
    <property type="entry name" value="DNA-glycosylase"/>
    <property type="match status" value="1"/>
</dbReference>
<organism evidence="16 17">
    <name type="scientific">Candidatus Vallotiella hemipterorum</name>
    <dbReference type="NCBI Taxonomy" id="1177213"/>
    <lineage>
        <taxon>Bacteria</taxon>
        <taxon>Pseudomonadati</taxon>
        <taxon>Pseudomonadota</taxon>
        <taxon>Betaproteobacteria</taxon>
        <taxon>Burkholderiales</taxon>
        <taxon>Burkholderiaceae</taxon>
        <taxon>Candidatus Vallotiella</taxon>
    </lineage>
</organism>
<proteinExistence type="inferred from homology"/>
<dbReference type="Pfam" id="PF00730">
    <property type="entry name" value="HhH-GPD"/>
    <property type="match status" value="1"/>
</dbReference>
<comment type="similarity">
    <text evidence="3 14">Belongs to the Nth/MutY family.</text>
</comment>
<evidence type="ECO:0000256" key="6">
    <source>
        <dbReference type="ARBA" id="ARBA00022485"/>
    </source>
</evidence>
<comment type="catalytic activity">
    <reaction evidence="1 14">
        <text>Hydrolyzes free adenine bases from 7,8-dihydro-8-oxoguanine:adenine mismatched double-stranded DNA, leaving an apurinic site.</text>
        <dbReference type="EC" id="3.2.2.31"/>
    </reaction>
</comment>
<dbReference type="InterPro" id="IPR023170">
    <property type="entry name" value="HhH_base_excis_C"/>
</dbReference>
<dbReference type="GO" id="GO:0051539">
    <property type="term" value="F:4 iron, 4 sulfur cluster binding"/>
    <property type="evidence" value="ECO:0007669"/>
    <property type="project" value="UniProtKB-UniRule"/>
</dbReference>
<evidence type="ECO:0000256" key="7">
    <source>
        <dbReference type="ARBA" id="ARBA00022723"/>
    </source>
</evidence>
<dbReference type="GO" id="GO:0000701">
    <property type="term" value="F:purine-specific mismatch base pair DNA N-glycosylase activity"/>
    <property type="evidence" value="ECO:0007669"/>
    <property type="project" value="UniProtKB-EC"/>
</dbReference>
<comment type="cofactor">
    <cofactor evidence="14">
        <name>[4Fe-4S] cluster</name>
        <dbReference type="ChEBI" id="CHEBI:49883"/>
    </cofactor>
    <text evidence="14">Binds 1 [4Fe-4S] cluster.</text>
</comment>
<evidence type="ECO:0000256" key="1">
    <source>
        <dbReference type="ARBA" id="ARBA00000843"/>
    </source>
</evidence>
<dbReference type="GO" id="GO:0006298">
    <property type="term" value="P:mismatch repair"/>
    <property type="evidence" value="ECO:0007669"/>
    <property type="project" value="TreeGrafter"/>
</dbReference>
<dbReference type="Gene3D" id="1.10.340.30">
    <property type="entry name" value="Hypothetical protein, domain 2"/>
    <property type="match status" value="1"/>
</dbReference>
<dbReference type="NCBIfam" id="TIGR01084">
    <property type="entry name" value="mutY"/>
    <property type="match status" value="1"/>
</dbReference>
<dbReference type="InterPro" id="IPR029119">
    <property type="entry name" value="MutY_C"/>
</dbReference>
<evidence type="ECO:0000313" key="17">
    <source>
        <dbReference type="Proteomes" id="UP000693996"/>
    </source>
</evidence>
<evidence type="ECO:0000256" key="5">
    <source>
        <dbReference type="ARBA" id="ARBA00022023"/>
    </source>
</evidence>
<evidence type="ECO:0000256" key="12">
    <source>
        <dbReference type="ARBA" id="ARBA00023204"/>
    </source>
</evidence>
<dbReference type="PANTHER" id="PTHR42944:SF1">
    <property type="entry name" value="ADENINE DNA GLYCOSYLASE"/>
    <property type="match status" value="1"/>
</dbReference>
<evidence type="ECO:0000256" key="13">
    <source>
        <dbReference type="ARBA" id="ARBA00023295"/>
    </source>
</evidence>
<name>A0A916JR44_9BURK</name>
<keyword evidence="11" id="KW-0411">Iron-sulfur</keyword>
<dbReference type="EC" id="3.2.2.31" evidence="4 14"/>
<dbReference type="SMART" id="SM00478">
    <property type="entry name" value="ENDO3c"/>
    <property type="match status" value="1"/>
</dbReference>
<evidence type="ECO:0000256" key="14">
    <source>
        <dbReference type="RuleBase" id="RU365096"/>
    </source>
</evidence>
<dbReference type="Gene3D" id="3.90.79.10">
    <property type="entry name" value="Nucleoside Triphosphate Pyrophosphohydrolase"/>
    <property type="match status" value="1"/>
</dbReference>
<protein>
    <recommendedName>
        <fullName evidence="5 14">Adenine DNA glycosylase</fullName>
        <ecNumber evidence="4 14">3.2.2.31</ecNumber>
    </recommendedName>
</protein>
<dbReference type="GO" id="GO:0035485">
    <property type="term" value="F:adenine/guanine mispair binding"/>
    <property type="evidence" value="ECO:0007669"/>
    <property type="project" value="TreeGrafter"/>
</dbReference>
<dbReference type="InterPro" id="IPR044298">
    <property type="entry name" value="MIG/MutY"/>
</dbReference>
<keyword evidence="9 16" id="KW-0378">Hydrolase</keyword>
<evidence type="ECO:0000256" key="2">
    <source>
        <dbReference type="ARBA" id="ARBA00002933"/>
    </source>
</evidence>
<keyword evidence="12" id="KW-0234">DNA repair</keyword>
<dbReference type="CDD" id="cd03431">
    <property type="entry name" value="NUDIX_DNA_Glycosylase_C-MutY"/>
    <property type="match status" value="1"/>
</dbReference>
<evidence type="ECO:0000256" key="10">
    <source>
        <dbReference type="ARBA" id="ARBA00023004"/>
    </source>
</evidence>
<dbReference type="InterPro" id="IPR005760">
    <property type="entry name" value="A/G_AdeGlyc_MutY"/>
</dbReference>
<feature type="domain" description="HhH-GPD" evidence="15">
    <location>
        <begin position="32"/>
        <end position="184"/>
    </location>
</feature>
<dbReference type="InterPro" id="IPR004036">
    <property type="entry name" value="Endonuclease-III-like_CS2"/>
</dbReference>
<dbReference type="InterPro" id="IPR003265">
    <property type="entry name" value="HhH-GPD_domain"/>
</dbReference>
<dbReference type="Gene3D" id="1.10.1670.10">
    <property type="entry name" value="Helix-hairpin-Helix base-excision DNA repair enzymes (C-terminal)"/>
    <property type="match status" value="1"/>
</dbReference>
<dbReference type="InterPro" id="IPR000445">
    <property type="entry name" value="HhH_motif"/>
</dbReference>
<dbReference type="EMBL" id="OU343031">
    <property type="protein sequence ID" value="CAG7596753.1"/>
    <property type="molecule type" value="Genomic_DNA"/>
</dbReference>
<evidence type="ECO:0000256" key="9">
    <source>
        <dbReference type="ARBA" id="ARBA00022801"/>
    </source>
</evidence>
<evidence type="ECO:0000256" key="3">
    <source>
        <dbReference type="ARBA" id="ARBA00008343"/>
    </source>
</evidence>
<sequence length="367" mass="41294">MHLIAWQRIHGRHHLPWQHNRDPYRIWLSEIMLQQTQVSTVIPYYSRFLARFPNVHTLADAASDDVMALWSGLGYYARARNLHQCAKIIVQQQYNGVFPRTIEQLRSLPGIGRSTAAAIAVFAYGIHSPILDSNVKRVLSRIFGINGFLGDKRVETTMWTLAESLLPAVYKPPLAGAMNNIEQCTGTPVEPIIAYTQGLMDLGAMLCLHSRPDCKCCPFTHVCVANLTNRQSELPTPALRKFIPTRRTKMLMLRSTNQVLLEKRPPFGIWGGLWSLPEADDLYKLAERAKQLSGKAVVLTPLASLVHTFTHFRLEIEVQFAQLAADAPKPDSQADIAWVRFDIISDYGLPSPVRKLLHRTLASLNLG</sequence>
<keyword evidence="8 14" id="KW-0227">DNA damage</keyword>
<keyword evidence="10 14" id="KW-0408">Iron</keyword>
<dbReference type="GO" id="GO:0046872">
    <property type="term" value="F:metal ion binding"/>
    <property type="evidence" value="ECO:0007669"/>
    <property type="project" value="UniProtKB-UniRule"/>
</dbReference>
<dbReference type="Pfam" id="PF14815">
    <property type="entry name" value="NUDIX_4"/>
    <property type="match status" value="1"/>
</dbReference>
<reference evidence="16" key="1">
    <citation type="submission" date="2021-06" db="EMBL/GenBank/DDBJ databases">
        <authorList>
            <person name="Szabo G."/>
        </authorList>
    </citation>
    <scope>NUCLEOTIDE SEQUENCE</scope>
    <source>
        <strain evidence="16">MYVALT</strain>
    </source>
</reference>
<keyword evidence="13 14" id="KW-0326">Glycosidase</keyword>
<dbReference type="PROSITE" id="PS01155">
    <property type="entry name" value="ENDONUCLEASE_III_2"/>
    <property type="match status" value="1"/>
</dbReference>
<dbReference type="InterPro" id="IPR011257">
    <property type="entry name" value="DNA_glycosylase"/>
</dbReference>
<comment type="function">
    <text evidence="2">Adenine glycosylase active on G-A mispairs. MutY also corrects error-prone DNA synthesis past GO lesions which are due to the oxidatively damaged form of guanine: 7,8-dihydro-8-oxoguanine (8-oxo-dGTP).</text>
</comment>